<proteinExistence type="predicted"/>
<accession>A0A0C9MAF9</accession>
<sequence>MLLHLTGEKYRLLLKSVLIVLTLLVPNSPRLVRLIKIDAFSSHDGYPGAYTIHTKKQLIESSLKKANNDCCPINRPSDYEVAALFGVVKKLVPDVVKVLNTIVTKRLEFDNLALATALLKKDIKQIRALTTSLTTCLLSKGSTIDKLVGNGLKTVLDIAFTAVEAL</sequence>
<organism evidence="1">
    <name type="scientific">Mucor ambiguus</name>
    <dbReference type="NCBI Taxonomy" id="91626"/>
    <lineage>
        <taxon>Eukaryota</taxon>
        <taxon>Fungi</taxon>
        <taxon>Fungi incertae sedis</taxon>
        <taxon>Mucoromycota</taxon>
        <taxon>Mucoromycotina</taxon>
        <taxon>Mucoromycetes</taxon>
        <taxon>Mucorales</taxon>
        <taxon>Mucorineae</taxon>
        <taxon>Mucoraceae</taxon>
        <taxon>Mucor</taxon>
    </lineage>
</organism>
<keyword evidence="2" id="KW-1185">Reference proteome</keyword>
<gene>
    <name evidence="1" type="ORF">MAM1_0059c03749</name>
</gene>
<reference evidence="1" key="1">
    <citation type="submission" date="2014-09" db="EMBL/GenBank/DDBJ databases">
        <title>Draft genome sequence of an oleaginous Mucoromycotina fungus Mucor ambiguus NBRC6742.</title>
        <authorList>
            <person name="Takeda I."/>
            <person name="Yamane N."/>
            <person name="Morita T."/>
            <person name="Tamano K."/>
            <person name="Machida M."/>
            <person name="Baker S."/>
            <person name="Koike H."/>
        </authorList>
    </citation>
    <scope>NUCLEOTIDE SEQUENCE</scope>
    <source>
        <strain evidence="1">NBRC 6742</strain>
    </source>
</reference>
<dbReference type="InterPro" id="IPR021054">
    <property type="entry name" value="Cell_wall_mannoprotein_1"/>
</dbReference>
<evidence type="ECO:0000313" key="2">
    <source>
        <dbReference type="Proteomes" id="UP000053815"/>
    </source>
</evidence>
<dbReference type="EMBL" id="DF836348">
    <property type="protein sequence ID" value="GAN04289.1"/>
    <property type="molecule type" value="Genomic_DNA"/>
</dbReference>
<dbReference type="OrthoDB" id="2280867at2759"/>
<dbReference type="AlphaFoldDB" id="A0A0C9MAF9"/>
<dbReference type="Proteomes" id="UP000053815">
    <property type="component" value="Unassembled WGS sequence"/>
</dbReference>
<name>A0A0C9MAF9_9FUNG</name>
<evidence type="ECO:0000313" key="1">
    <source>
        <dbReference type="EMBL" id="GAN04289.1"/>
    </source>
</evidence>
<dbReference type="Pfam" id="PF12296">
    <property type="entry name" value="HsbA"/>
    <property type="match status" value="1"/>
</dbReference>
<protein>
    <submittedName>
        <fullName evidence="1">Uncharacterized protein</fullName>
    </submittedName>
</protein>